<dbReference type="EMBL" id="JAGGNH010000001">
    <property type="protein sequence ID" value="KAJ0985114.1"/>
    <property type="molecule type" value="Genomic_DNA"/>
</dbReference>
<keyword evidence="3" id="KW-0805">Transcription regulation</keyword>
<dbReference type="SUPFAM" id="SSF51197">
    <property type="entry name" value="Clavaminate synthase-like"/>
    <property type="match status" value="1"/>
</dbReference>
<evidence type="ECO:0000313" key="6">
    <source>
        <dbReference type="Proteomes" id="UP001085076"/>
    </source>
</evidence>
<comment type="similarity">
    <text evidence="3">Belongs to the ROX family.</text>
</comment>
<proteinExistence type="inferred from homology"/>
<evidence type="ECO:0000256" key="3">
    <source>
        <dbReference type="RuleBase" id="RU366061"/>
    </source>
</evidence>
<keyword evidence="3" id="KW-0539">Nucleus</keyword>
<evidence type="ECO:0000256" key="2">
    <source>
        <dbReference type="ARBA" id="ARBA00023004"/>
    </source>
</evidence>
<dbReference type="GO" id="GO:0005730">
    <property type="term" value="C:nucleolus"/>
    <property type="evidence" value="ECO:0007669"/>
    <property type="project" value="TreeGrafter"/>
</dbReference>
<dbReference type="PANTHER" id="PTHR13096:SF9">
    <property type="entry name" value="BIFUNCTIONAL LYSINE-SPECIFIC DEMETHYLASE AND HISTIDYL-HYDROXYLASE"/>
    <property type="match status" value="1"/>
</dbReference>
<keyword evidence="3" id="KW-0560">Oxidoreductase</keyword>
<organism evidence="5 6">
    <name type="scientific">Dioscorea zingiberensis</name>
    <dbReference type="NCBI Taxonomy" id="325984"/>
    <lineage>
        <taxon>Eukaryota</taxon>
        <taxon>Viridiplantae</taxon>
        <taxon>Streptophyta</taxon>
        <taxon>Embryophyta</taxon>
        <taxon>Tracheophyta</taxon>
        <taxon>Spermatophyta</taxon>
        <taxon>Magnoliopsida</taxon>
        <taxon>Liliopsida</taxon>
        <taxon>Dioscoreales</taxon>
        <taxon>Dioscoreaceae</taxon>
        <taxon>Dioscorea</taxon>
    </lineage>
</organism>
<dbReference type="GO" id="GO:0032453">
    <property type="term" value="F:histone H3K4 demethylase activity"/>
    <property type="evidence" value="ECO:0007669"/>
    <property type="project" value="TreeGrafter"/>
</dbReference>
<reference evidence="5" key="2">
    <citation type="journal article" date="2022" name="Hortic Res">
        <title>The genome of Dioscorea zingiberensis sheds light on the biosynthesis, origin and evolution of the medicinally important diosgenin saponins.</title>
        <authorList>
            <person name="Li Y."/>
            <person name="Tan C."/>
            <person name="Li Z."/>
            <person name="Guo J."/>
            <person name="Li S."/>
            <person name="Chen X."/>
            <person name="Wang C."/>
            <person name="Dai X."/>
            <person name="Yang H."/>
            <person name="Song W."/>
            <person name="Hou L."/>
            <person name="Xu J."/>
            <person name="Tong Z."/>
            <person name="Xu A."/>
            <person name="Yuan X."/>
            <person name="Wang W."/>
            <person name="Yang Q."/>
            <person name="Chen L."/>
            <person name="Sun Z."/>
            <person name="Wang K."/>
            <person name="Pan B."/>
            <person name="Chen J."/>
            <person name="Bao Y."/>
            <person name="Liu F."/>
            <person name="Qi X."/>
            <person name="Gang D.R."/>
            <person name="Wen J."/>
            <person name="Li J."/>
        </authorList>
    </citation>
    <scope>NUCLEOTIDE SEQUENCE</scope>
    <source>
        <strain evidence="5">Dzin_1.0</strain>
    </source>
</reference>
<reference evidence="5" key="1">
    <citation type="submission" date="2021-03" db="EMBL/GenBank/DDBJ databases">
        <authorList>
            <person name="Li Z."/>
            <person name="Yang C."/>
        </authorList>
    </citation>
    <scope>NUCLEOTIDE SEQUENCE</scope>
    <source>
        <strain evidence="5">Dzin_1.0</strain>
        <tissue evidence="5">Leaf</tissue>
    </source>
</reference>
<evidence type="ECO:0000313" key="5">
    <source>
        <dbReference type="EMBL" id="KAJ0985114.1"/>
    </source>
</evidence>
<dbReference type="GO" id="GO:0005506">
    <property type="term" value="F:iron ion binding"/>
    <property type="evidence" value="ECO:0007669"/>
    <property type="project" value="UniProtKB-UniRule"/>
</dbReference>
<keyword evidence="3" id="KW-0223">Dioxygenase</keyword>
<comment type="cofactor">
    <cofactor evidence="3">
        <name>Fe(2+)</name>
        <dbReference type="ChEBI" id="CHEBI:29033"/>
    </cofactor>
    <text evidence="3">Binds 1 Fe(2+) ion per subunit.</text>
</comment>
<protein>
    <recommendedName>
        <fullName evidence="3">Bifunctional lysine-specific demethylase and histidyl-hydroxylase</fullName>
        <ecNumber evidence="3">1.14.11.-</ecNumber>
    </recommendedName>
</protein>
<dbReference type="EC" id="1.14.11.-" evidence="3"/>
<dbReference type="PROSITE" id="PS51184">
    <property type="entry name" value="JMJC"/>
    <property type="match status" value="1"/>
</dbReference>
<dbReference type="InterPro" id="IPR039994">
    <property type="entry name" value="NO66-like"/>
</dbReference>
<dbReference type="OrthoDB" id="425950at2759"/>
<evidence type="ECO:0000256" key="1">
    <source>
        <dbReference type="ARBA" id="ARBA00022723"/>
    </source>
</evidence>
<dbReference type="Proteomes" id="UP001085076">
    <property type="component" value="Miscellaneous, Linkage group lg01"/>
</dbReference>
<keyword evidence="2 3" id="KW-0408">Iron</keyword>
<dbReference type="AlphaFoldDB" id="A0A9D5HQF2"/>
<keyword evidence="3" id="KW-0804">Transcription</keyword>
<gene>
    <name evidence="5" type="ORF">J5N97_003470</name>
</gene>
<keyword evidence="6" id="KW-1185">Reference proteome</keyword>
<comment type="subcellular location">
    <subcellularLocation>
        <location evidence="3">Nucleus</location>
    </subcellularLocation>
</comment>
<dbReference type="InterPro" id="IPR003347">
    <property type="entry name" value="JmjC_dom"/>
</dbReference>
<dbReference type="Pfam" id="PF08007">
    <property type="entry name" value="JmjC_2"/>
    <property type="match status" value="1"/>
</dbReference>
<evidence type="ECO:0000259" key="4">
    <source>
        <dbReference type="PROSITE" id="PS51184"/>
    </source>
</evidence>
<dbReference type="Gene3D" id="2.60.120.650">
    <property type="entry name" value="Cupin"/>
    <property type="match status" value="1"/>
</dbReference>
<accession>A0A9D5HQF2</accession>
<comment type="function">
    <text evidence="3">Oxygenase that can act as both a histone lysine demethylase and a ribosomal histidine hydroxylase.</text>
</comment>
<dbReference type="PANTHER" id="PTHR13096">
    <property type="entry name" value="MINA53 MYC INDUCED NUCLEAR ANTIGEN"/>
    <property type="match status" value="1"/>
</dbReference>
<feature type="domain" description="JmjC" evidence="4">
    <location>
        <begin position="327"/>
        <end position="478"/>
    </location>
</feature>
<dbReference type="GO" id="GO:0051864">
    <property type="term" value="F:histone H3K36 demethylase activity"/>
    <property type="evidence" value="ECO:0007669"/>
    <property type="project" value="TreeGrafter"/>
</dbReference>
<name>A0A9D5HQF2_9LILI</name>
<comment type="caution">
    <text evidence="5">The sequence shown here is derived from an EMBL/GenBank/DDBJ whole genome shotgun (WGS) entry which is preliminary data.</text>
</comment>
<sequence>MIASDKEVVKCLVQGALGSRTKRVVLAVCDTVMDLSTSPVGRDQLRELNAIEKLLLLFCQVSSIMVDSVSHDHKEERSTNHSNWQFSSNDLSPILLDAVLILINSSNEDCLGRIPELLVERFLHFLIGLWGKVCASTISSDNSIGLCSLHCTKTGLAAAIFRLSMNRINIAVHNPDDVKVSLFGNVDSDFEKFTLDYWEVQPLLFRRASEKMGGNIIFDSLGHSFDPKAIDSFLHSTLQGLISCPPIASDELDIHYFLNEVKDILGSPIIYGQDIRVLRTEKMTAGPMMEGTKEEVHFFKDIMDSEVIDGCFVQKCKEALLDGYTIALRGMEFHDDKVAAIADGLAILFGQPSAGANIYLTPPKSQGLAQHYDDHCVFVCQLFGRKNWRILPRPMNLFPRLYEPLGRLHNLECDISGVKQVLLEEGDILYIPRGYPHEAQTGVDEGESTSDEFSLHLTLGIEVEPPFEWEGFTHIAVHCWNEKQKKASDHDSDAKYGRWRRAIVILLHVSIRQIANSDPIFRKACMVAALPLASNTESANSLMMKQKATFCYILDKINVSSNFMKTFKIIETAVQEREIDSMQWMRWFQHLPQEGNEPGKVNFNNLLGILEDVIASYSEFTEEAMFEFDCVKFNFCRDVVFEDACKSFMLLLEKYRRTRRQYVQGMLSLHSKY</sequence>
<keyword evidence="1 3" id="KW-0479">Metal-binding</keyword>